<dbReference type="RefSeq" id="WP_338502081.1">
    <property type="nucleotide sequence ID" value="NZ_CP145607.1"/>
</dbReference>
<keyword evidence="2" id="KW-1185">Reference proteome</keyword>
<evidence type="ECO:0000313" key="1">
    <source>
        <dbReference type="EMBL" id="WWM69739.1"/>
    </source>
</evidence>
<dbReference type="Proteomes" id="UP001382935">
    <property type="component" value="Chromosome"/>
</dbReference>
<sequence length="68" mass="7246">MLPLALLTVLAANTATPPSPPQMAGAQTQALVQIIIAAEVRDGRTNAPHQRTVRTDEAGQTQILLQFE</sequence>
<dbReference type="EMBL" id="CP145607">
    <property type="protein sequence ID" value="WWM69739.1"/>
    <property type="molecule type" value="Genomic_DNA"/>
</dbReference>
<proteinExistence type="predicted"/>
<organism evidence="1 2">
    <name type="scientific">Sphingomonas kaistensis</name>
    <dbReference type="NCBI Taxonomy" id="298708"/>
    <lineage>
        <taxon>Bacteria</taxon>
        <taxon>Pseudomonadati</taxon>
        <taxon>Pseudomonadota</taxon>
        <taxon>Alphaproteobacteria</taxon>
        <taxon>Sphingomonadales</taxon>
        <taxon>Sphingomonadaceae</taxon>
        <taxon>Sphingomonas</taxon>
    </lineage>
</organism>
<gene>
    <name evidence="1" type="ORF">V6R86_03285</name>
</gene>
<evidence type="ECO:0000313" key="2">
    <source>
        <dbReference type="Proteomes" id="UP001382935"/>
    </source>
</evidence>
<protein>
    <submittedName>
        <fullName evidence="1">Uncharacterized protein</fullName>
    </submittedName>
</protein>
<name>A0ABZ2G050_9SPHN</name>
<accession>A0ABZ2G050</accession>
<reference evidence="1 2" key="1">
    <citation type="submission" date="2024-02" db="EMBL/GenBank/DDBJ databases">
        <title>Full genome sequence of Sphingomonas kaistensis.</title>
        <authorList>
            <person name="Poletto B.L."/>
            <person name="Silva G."/>
            <person name="Galante D."/>
            <person name="Campos K.R."/>
            <person name="Santos M.B.N."/>
            <person name="Sacchi C.T."/>
        </authorList>
    </citation>
    <scope>NUCLEOTIDE SEQUENCE [LARGE SCALE GENOMIC DNA]</scope>
    <source>
        <strain evidence="1 2">MA4R</strain>
    </source>
</reference>